<dbReference type="STRING" id="490189.SAMN02927903_01275"/>
<proteinExistence type="predicted"/>
<dbReference type="EMBL" id="FMVF01000005">
    <property type="protein sequence ID" value="SCY37871.1"/>
    <property type="molecule type" value="Genomic_DNA"/>
</dbReference>
<protein>
    <submittedName>
        <fullName evidence="1">Uncharacterized protein</fullName>
    </submittedName>
</protein>
<dbReference type="Proteomes" id="UP000199354">
    <property type="component" value="Unassembled WGS sequence"/>
</dbReference>
<reference evidence="1 2" key="1">
    <citation type="submission" date="2016-10" db="EMBL/GenBank/DDBJ databases">
        <authorList>
            <person name="de Groot N.N."/>
        </authorList>
    </citation>
    <scope>NUCLEOTIDE SEQUENCE [LARGE SCALE GENOMIC DNA]</scope>
    <source>
        <strain evidence="1 2">CGMCC 1.7031</strain>
    </source>
</reference>
<organism evidence="1 2">
    <name type="scientific">Flavobacterium caeni</name>
    <dbReference type="NCBI Taxonomy" id="490189"/>
    <lineage>
        <taxon>Bacteria</taxon>
        <taxon>Pseudomonadati</taxon>
        <taxon>Bacteroidota</taxon>
        <taxon>Flavobacteriia</taxon>
        <taxon>Flavobacteriales</taxon>
        <taxon>Flavobacteriaceae</taxon>
        <taxon>Flavobacterium</taxon>
    </lineage>
</organism>
<name>A0A1G5FFH1_9FLAO</name>
<gene>
    <name evidence="1" type="ORF">SAMN02927903_01275</name>
</gene>
<sequence length="102" mass="11920">MTPHSFIELKCEFEIPFHDELNHFMQRLANSDTEYHSAAFHLPHKEAITQAMRNKLVYVKLNVEKPTQTIRPRLLAAIRKSFNKELVGTIRQGDDDITFILL</sequence>
<dbReference type="AlphaFoldDB" id="A0A1G5FFH1"/>
<dbReference type="RefSeq" id="WP_091141466.1">
    <property type="nucleotide sequence ID" value="NZ_FMVF01000005.1"/>
</dbReference>
<accession>A0A1G5FFH1</accession>
<keyword evidence="2" id="KW-1185">Reference proteome</keyword>
<evidence type="ECO:0000313" key="2">
    <source>
        <dbReference type="Proteomes" id="UP000199354"/>
    </source>
</evidence>
<evidence type="ECO:0000313" key="1">
    <source>
        <dbReference type="EMBL" id="SCY37871.1"/>
    </source>
</evidence>